<dbReference type="InterPro" id="IPR050886">
    <property type="entry name" value="RNA-binding_reg"/>
</dbReference>
<evidence type="ECO:0000313" key="5">
    <source>
        <dbReference type="Proteomes" id="UP000002640"/>
    </source>
</evidence>
<dbReference type="PANTHER" id="PTHR48024:SF56">
    <property type="entry name" value="HETEROGENEOUS NUCLEAR RIBONUCLEOPROTEIN A0"/>
    <property type="match status" value="1"/>
</dbReference>
<reference evidence="4 5" key="1">
    <citation type="journal article" date="2006" name="Science">
        <title>Phytophthora genome sequences uncover evolutionary origins and mechanisms of pathogenesis.</title>
        <authorList>
            <person name="Tyler B.M."/>
            <person name="Tripathy S."/>
            <person name="Zhang X."/>
            <person name="Dehal P."/>
            <person name="Jiang R.H."/>
            <person name="Aerts A."/>
            <person name="Arredondo F.D."/>
            <person name="Baxter L."/>
            <person name="Bensasson D."/>
            <person name="Beynon J.L."/>
            <person name="Chapman J."/>
            <person name="Damasceno C.M."/>
            <person name="Dorrance A.E."/>
            <person name="Dou D."/>
            <person name="Dickerman A.W."/>
            <person name="Dubchak I.L."/>
            <person name="Garbelotto M."/>
            <person name="Gijzen M."/>
            <person name="Gordon S.G."/>
            <person name="Govers F."/>
            <person name="Grunwald N.J."/>
            <person name="Huang W."/>
            <person name="Ivors K.L."/>
            <person name="Jones R.W."/>
            <person name="Kamoun S."/>
            <person name="Krampis K."/>
            <person name="Lamour K.H."/>
            <person name="Lee M.K."/>
            <person name="McDonald W.H."/>
            <person name="Medina M."/>
            <person name="Meijer H.J."/>
            <person name="Nordberg E.K."/>
            <person name="Maclean D.J."/>
            <person name="Ospina-Giraldo M.D."/>
            <person name="Morris P.F."/>
            <person name="Phuntumart V."/>
            <person name="Putnam N.H."/>
            <person name="Rash S."/>
            <person name="Rose J.K."/>
            <person name="Sakihama Y."/>
            <person name="Salamov A.A."/>
            <person name="Savidor A."/>
            <person name="Scheuring C.F."/>
            <person name="Smith B.M."/>
            <person name="Sobral B.W."/>
            <person name="Terry A."/>
            <person name="Torto-Alalibo T.A."/>
            <person name="Win J."/>
            <person name="Xu Z."/>
            <person name="Zhang H."/>
            <person name="Grigoriev I.V."/>
            <person name="Rokhsar D.S."/>
            <person name="Boore J.L."/>
        </authorList>
    </citation>
    <scope>NUCLEOTIDE SEQUENCE [LARGE SCALE GENOMIC DNA]</scope>
    <source>
        <strain evidence="4 5">P6497</strain>
    </source>
</reference>
<keyword evidence="5" id="KW-1185">Reference proteome</keyword>
<evidence type="ECO:0000259" key="3">
    <source>
        <dbReference type="PROSITE" id="PS50102"/>
    </source>
</evidence>
<gene>
    <name evidence="4" type="ORF">PHYSODRAFT_392284</name>
</gene>
<dbReference type="Pfam" id="PF00076">
    <property type="entry name" value="RRM_1"/>
    <property type="match status" value="2"/>
</dbReference>
<dbReference type="GO" id="GO:0003723">
    <property type="term" value="F:RNA binding"/>
    <property type="evidence" value="ECO:0007669"/>
    <property type="project" value="UniProtKB-UniRule"/>
</dbReference>
<dbReference type="InParanoid" id="G4YM59"/>
<accession>G4YM59</accession>
<dbReference type="EMBL" id="JH159151">
    <property type="protein sequence ID" value="EGZ27867.1"/>
    <property type="molecule type" value="Genomic_DNA"/>
</dbReference>
<feature type="domain" description="RRM" evidence="3">
    <location>
        <begin position="24"/>
        <end position="112"/>
    </location>
</feature>
<dbReference type="PROSITE" id="PS50102">
    <property type="entry name" value="RRM"/>
    <property type="match status" value="2"/>
</dbReference>
<dbReference type="SUPFAM" id="SSF54928">
    <property type="entry name" value="RNA-binding domain, RBD"/>
    <property type="match status" value="1"/>
</dbReference>
<dbReference type="PANTHER" id="PTHR48024">
    <property type="entry name" value="GEO13361P1-RELATED"/>
    <property type="match status" value="1"/>
</dbReference>
<dbReference type="InterPro" id="IPR000504">
    <property type="entry name" value="RRM_dom"/>
</dbReference>
<feature type="non-terminal residue" evidence="4">
    <location>
        <position position="183"/>
    </location>
</feature>
<dbReference type="RefSeq" id="XP_009515142.1">
    <property type="nucleotide sequence ID" value="XM_009516847.1"/>
</dbReference>
<name>G4YM59_PHYSP</name>
<protein>
    <recommendedName>
        <fullName evidence="3">RRM domain-containing protein</fullName>
    </recommendedName>
</protein>
<dbReference type="GO" id="GO:0005634">
    <property type="term" value="C:nucleus"/>
    <property type="evidence" value="ECO:0007669"/>
    <property type="project" value="TreeGrafter"/>
</dbReference>
<sequence length="183" mass="20184">CSALKYHELYADLTTTAENVLSQRKVAVHGLAPETETIKLKQRFITFGKVEDATIIRDKSSGKSLGFGYVTFAESKAAQQAIRTLKIKVDGNYVKYNLAAEGKKASADLSPDRTLMVRALAKKTSNDTLWKAFEKFGEVESTHVVRNRSTNASKGYGFVTFREKAGADSALKTPTMKIDVRLV</sequence>
<organism evidence="4 5">
    <name type="scientific">Phytophthora sojae (strain P6497)</name>
    <name type="common">Soybean stem and root rot agent</name>
    <name type="synonym">Phytophthora megasperma f. sp. glycines</name>
    <dbReference type="NCBI Taxonomy" id="1094619"/>
    <lineage>
        <taxon>Eukaryota</taxon>
        <taxon>Sar</taxon>
        <taxon>Stramenopiles</taxon>
        <taxon>Oomycota</taxon>
        <taxon>Peronosporomycetes</taxon>
        <taxon>Peronosporales</taxon>
        <taxon>Peronosporaceae</taxon>
        <taxon>Phytophthora</taxon>
    </lineage>
</organism>
<dbReference type="AlphaFoldDB" id="G4YM59"/>
<proteinExistence type="predicted"/>
<keyword evidence="1 2" id="KW-0694">RNA-binding</keyword>
<dbReference type="Proteomes" id="UP000002640">
    <property type="component" value="Unassembled WGS sequence"/>
</dbReference>
<evidence type="ECO:0000256" key="1">
    <source>
        <dbReference type="ARBA" id="ARBA00022884"/>
    </source>
</evidence>
<dbReference type="InterPro" id="IPR035979">
    <property type="entry name" value="RBD_domain_sf"/>
</dbReference>
<evidence type="ECO:0000256" key="2">
    <source>
        <dbReference type="PROSITE-ProRule" id="PRU00176"/>
    </source>
</evidence>
<evidence type="ECO:0000313" key="4">
    <source>
        <dbReference type="EMBL" id="EGZ27867.1"/>
    </source>
</evidence>
<dbReference type="SMR" id="G4YM59"/>
<dbReference type="STRING" id="1094619.G4YM59"/>
<dbReference type="KEGG" id="psoj:PHYSODRAFT_392284"/>
<feature type="domain" description="RRM" evidence="3">
    <location>
        <begin position="113"/>
        <end position="183"/>
    </location>
</feature>
<dbReference type="Gene3D" id="3.30.70.330">
    <property type="match status" value="2"/>
</dbReference>
<feature type="non-terminal residue" evidence="4">
    <location>
        <position position="1"/>
    </location>
</feature>
<dbReference type="InterPro" id="IPR012677">
    <property type="entry name" value="Nucleotide-bd_a/b_plait_sf"/>
</dbReference>
<dbReference type="OMA" id="CIRELNQ"/>
<dbReference type="SMART" id="SM00360">
    <property type="entry name" value="RRM"/>
    <property type="match status" value="2"/>
</dbReference>
<dbReference type="GeneID" id="20651159"/>